<organism evidence="7 8">
    <name type="scientific">Helianthus annuus</name>
    <name type="common">Common sunflower</name>
    <dbReference type="NCBI Taxonomy" id="4232"/>
    <lineage>
        <taxon>Eukaryota</taxon>
        <taxon>Viridiplantae</taxon>
        <taxon>Streptophyta</taxon>
        <taxon>Embryophyta</taxon>
        <taxon>Tracheophyta</taxon>
        <taxon>Spermatophyta</taxon>
        <taxon>Magnoliopsida</taxon>
        <taxon>eudicotyledons</taxon>
        <taxon>Gunneridae</taxon>
        <taxon>Pentapetalae</taxon>
        <taxon>asterids</taxon>
        <taxon>campanulids</taxon>
        <taxon>Asterales</taxon>
        <taxon>Asteraceae</taxon>
        <taxon>Asteroideae</taxon>
        <taxon>Heliantheae alliance</taxon>
        <taxon>Heliantheae</taxon>
        <taxon>Helianthus</taxon>
    </lineage>
</organism>
<dbReference type="PANTHER" id="PTHR24296">
    <property type="entry name" value="CYTOCHROME P450"/>
    <property type="match status" value="1"/>
</dbReference>
<dbReference type="PRINTS" id="PR00463">
    <property type="entry name" value="EP450I"/>
</dbReference>
<dbReference type="EC" id="1.14.14.145" evidence="7"/>
<dbReference type="GO" id="GO:0005506">
    <property type="term" value="F:iron ion binding"/>
    <property type="evidence" value="ECO:0007669"/>
    <property type="project" value="InterPro"/>
</dbReference>
<feature type="binding site" description="axial binding residue" evidence="6">
    <location>
        <position position="285"/>
    </location>
    <ligand>
        <name>heme</name>
        <dbReference type="ChEBI" id="CHEBI:30413"/>
    </ligand>
    <ligandPart>
        <name>Fe</name>
        <dbReference type="ChEBI" id="CHEBI:18248"/>
    </ligandPart>
</feature>
<protein>
    <submittedName>
        <fullName evidence="7">Abieta-7,13-dien-18-ol hydroxylase</fullName>
        <ecNumber evidence="7">1.14.14.145</ecNumber>
    </submittedName>
</protein>
<keyword evidence="6" id="KW-0349">Heme</keyword>
<dbReference type="SUPFAM" id="SSF48264">
    <property type="entry name" value="Cytochrome P450"/>
    <property type="match status" value="1"/>
</dbReference>
<keyword evidence="5 6" id="KW-0408">Iron</keyword>
<evidence type="ECO:0000256" key="1">
    <source>
        <dbReference type="ARBA" id="ARBA00001971"/>
    </source>
</evidence>
<comment type="cofactor">
    <cofactor evidence="1 6">
        <name>heme</name>
        <dbReference type="ChEBI" id="CHEBI:30413"/>
    </cofactor>
</comment>
<dbReference type="EMBL" id="MNCJ02000318">
    <property type="protein sequence ID" value="KAF5816786.1"/>
    <property type="molecule type" value="Genomic_DNA"/>
</dbReference>
<evidence type="ECO:0000256" key="3">
    <source>
        <dbReference type="ARBA" id="ARBA00022723"/>
    </source>
</evidence>
<dbReference type="Proteomes" id="UP000215914">
    <property type="component" value="Unassembled WGS sequence"/>
</dbReference>
<gene>
    <name evidence="7" type="ORF">HanXRQr2_Chr03g0138131</name>
</gene>
<dbReference type="InterPro" id="IPR001128">
    <property type="entry name" value="Cyt_P450"/>
</dbReference>
<reference evidence="7" key="1">
    <citation type="journal article" date="2017" name="Nature">
        <title>The sunflower genome provides insights into oil metabolism, flowering and Asterid evolution.</title>
        <authorList>
            <person name="Badouin H."/>
            <person name="Gouzy J."/>
            <person name="Grassa C.J."/>
            <person name="Murat F."/>
            <person name="Staton S.E."/>
            <person name="Cottret L."/>
            <person name="Lelandais-Briere C."/>
            <person name="Owens G.L."/>
            <person name="Carrere S."/>
            <person name="Mayjonade B."/>
            <person name="Legrand L."/>
            <person name="Gill N."/>
            <person name="Kane N.C."/>
            <person name="Bowers J.E."/>
            <person name="Hubner S."/>
            <person name="Bellec A."/>
            <person name="Berard A."/>
            <person name="Berges H."/>
            <person name="Blanchet N."/>
            <person name="Boniface M.C."/>
            <person name="Brunel D."/>
            <person name="Catrice O."/>
            <person name="Chaidir N."/>
            <person name="Claudel C."/>
            <person name="Donnadieu C."/>
            <person name="Faraut T."/>
            <person name="Fievet G."/>
            <person name="Helmstetter N."/>
            <person name="King M."/>
            <person name="Knapp S.J."/>
            <person name="Lai Z."/>
            <person name="Le Paslier M.C."/>
            <person name="Lippi Y."/>
            <person name="Lorenzon L."/>
            <person name="Mandel J.R."/>
            <person name="Marage G."/>
            <person name="Marchand G."/>
            <person name="Marquand E."/>
            <person name="Bret-Mestries E."/>
            <person name="Morien E."/>
            <person name="Nambeesan S."/>
            <person name="Nguyen T."/>
            <person name="Pegot-Espagnet P."/>
            <person name="Pouilly N."/>
            <person name="Raftis F."/>
            <person name="Sallet E."/>
            <person name="Schiex T."/>
            <person name="Thomas J."/>
            <person name="Vandecasteele C."/>
            <person name="Vares D."/>
            <person name="Vear F."/>
            <person name="Vautrin S."/>
            <person name="Crespi M."/>
            <person name="Mangin B."/>
            <person name="Burke J.M."/>
            <person name="Salse J."/>
            <person name="Munos S."/>
            <person name="Vincourt P."/>
            <person name="Rieseberg L.H."/>
            <person name="Langlade N.B."/>
        </authorList>
    </citation>
    <scope>NUCLEOTIDE SEQUENCE</scope>
    <source>
        <tissue evidence="7">Leaves</tissue>
    </source>
</reference>
<sequence>MYVQELIMKATMDSVFKVGFGIDLENMSGTSEEGIAFSSAFDNANESIMRRHVDSTWKIKKFLNVGSESELKRSIKLIDDFVYKLIQMKSKQMHDSTDDISLKKEDILSRFMQTNDRDTKYLRDIVLNFLLAGKDTIAITMTWFIYMLCKHPDVQDKVAKEIKEATYVNEQDDITNVADFASCVTEDALQKLNYLHATLTETMRLYPAVPMDPKICYSDDVLPDGYNVKKGDMVTYMPYAMGRMKYLWGEDANEFKPERWLDHSGVFHPENPFKFTVFQAGPRICLGRDFAYRFLKIFSSILLGCFVFKLSDENKVASYKTTINLSIDGPLHVFVSFRSGLAKS</sequence>
<evidence type="ECO:0000256" key="6">
    <source>
        <dbReference type="PIRSR" id="PIRSR602401-1"/>
    </source>
</evidence>
<reference evidence="7" key="2">
    <citation type="submission" date="2020-06" db="EMBL/GenBank/DDBJ databases">
        <title>Helianthus annuus Genome sequencing and assembly Release 2.</title>
        <authorList>
            <person name="Gouzy J."/>
            <person name="Langlade N."/>
            <person name="Munos S."/>
        </authorList>
    </citation>
    <scope>NUCLEOTIDE SEQUENCE</scope>
    <source>
        <tissue evidence="7">Leaves</tissue>
    </source>
</reference>
<dbReference type="Gramene" id="mRNA:HanXRQr2_Chr03g0138131">
    <property type="protein sequence ID" value="mRNA:HanXRQr2_Chr03g0138131"/>
    <property type="gene ID" value="HanXRQr2_Chr03g0138131"/>
</dbReference>
<dbReference type="AlphaFoldDB" id="A0A9K3NY10"/>
<dbReference type="GO" id="GO:0020037">
    <property type="term" value="F:heme binding"/>
    <property type="evidence" value="ECO:0007669"/>
    <property type="project" value="InterPro"/>
</dbReference>
<dbReference type="InterPro" id="IPR002401">
    <property type="entry name" value="Cyt_P450_E_grp-I"/>
</dbReference>
<keyword evidence="8" id="KW-1185">Reference proteome</keyword>
<accession>A0A9K3NY10</accession>
<dbReference type="Gene3D" id="1.10.630.10">
    <property type="entry name" value="Cytochrome P450"/>
    <property type="match status" value="1"/>
</dbReference>
<comment type="caution">
    <text evidence="7">The sequence shown here is derived from an EMBL/GenBank/DDBJ whole genome shotgun (WGS) entry which is preliminary data.</text>
</comment>
<evidence type="ECO:0000256" key="2">
    <source>
        <dbReference type="ARBA" id="ARBA00010617"/>
    </source>
</evidence>
<dbReference type="Pfam" id="PF00067">
    <property type="entry name" value="p450"/>
    <property type="match status" value="1"/>
</dbReference>
<dbReference type="InterPro" id="IPR036396">
    <property type="entry name" value="Cyt_P450_sf"/>
</dbReference>
<keyword evidence="4 7" id="KW-0560">Oxidoreductase</keyword>
<name>A0A9K3NY10_HELAN</name>
<comment type="similarity">
    <text evidence="2">Belongs to the cytochrome P450 family.</text>
</comment>
<evidence type="ECO:0000256" key="5">
    <source>
        <dbReference type="ARBA" id="ARBA00023004"/>
    </source>
</evidence>
<evidence type="ECO:0000313" key="8">
    <source>
        <dbReference type="Proteomes" id="UP000215914"/>
    </source>
</evidence>
<dbReference type="PRINTS" id="PR00385">
    <property type="entry name" value="P450"/>
</dbReference>
<evidence type="ECO:0000313" key="7">
    <source>
        <dbReference type="EMBL" id="KAF5816786.1"/>
    </source>
</evidence>
<proteinExistence type="inferred from homology"/>
<evidence type="ECO:0000256" key="4">
    <source>
        <dbReference type="ARBA" id="ARBA00023002"/>
    </source>
</evidence>
<dbReference type="GO" id="GO:0036204">
    <property type="term" value="F:abieta-7,13-dien-18-ol hydroxylase activity"/>
    <property type="evidence" value="ECO:0007669"/>
    <property type="project" value="UniProtKB-EC"/>
</dbReference>
<keyword evidence="3 6" id="KW-0479">Metal-binding</keyword>